<dbReference type="PATRIC" id="fig|698760.3.peg.2661"/>
<comment type="caution">
    <text evidence="2">The sequence shown here is derived from an EMBL/GenBank/DDBJ whole genome shotgun (WGS) entry which is preliminary data.</text>
</comment>
<keyword evidence="1" id="KW-0812">Transmembrane</keyword>
<keyword evidence="1" id="KW-1133">Transmembrane helix</keyword>
<dbReference type="EMBL" id="AEJB01000208">
    <property type="protein sequence ID" value="ELP68514.1"/>
    <property type="molecule type" value="Genomic_DNA"/>
</dbReference>
<evidence type="ECO:0000313" key="2">
    <source>
        <dbReference type="EMBL" id="ELP68514.1"/>
    </source>
</evidence>
<keyword evidence="1" id="KW-0472">Membrane</keyword>
<name>L7FBJ9_STRT8</name>
<keyword evidence="3" id="KW-1185">Reference proteome</keyword>
<evidence type="ECO:0000313" key="3">
    <source>
        <dbReference type="Proteomes" id="UP000010931"/>
    </source>
</evidence>
<dbReference type="AlphaFoldDB" id="L7FBJ9"/>
<feature type="transmembrane region" description="Helical" evidence="1">
    <location>
        <begin position="16"/>
        <end position="37"/>
    </location>
</feature>
<protein>
    <submittedName>
        <fullName evidence="2">Uncharacterized protein</fullName>
    </submittedName>
</protein>
<proteinExistence type="predicted"/>
<reference evidence="2 3" key="1">
    <citation type="journal article" date="2011" name="Plasmid">
        <title>Streptomyces turgidiscabies Car8 contains a modular pathogenicity island that shares virulence genes with other actinobacterial plant pathogens.</title>
        <authorList>
            <person name="Huguet-Tapia J.C."/>
            <person name="Badger J.H."/>
            <person name="Loria R."/>
            <person name="Pettis G.S."/>
        </authorList>
    </citation>
    <scope>NUCLEOTIDE SEQUENCE [LARGE SCALE GENOMIC DNA]</scope>
    <source>
        <strain evidence="2 3">Car8</strain>
    </source>
</reference>
<dbReference type="Proteomes" id="UP000010931">
    <property type="component" value="Unassembled WGS sequence"/>
</dbReference>
<accession>L7FBJ9</accession>
<gene>
    <name evidence="2" type="ORF">STRTUCAR8_03505</name>
</gene>
<organism evidence="2 3">
    <name type="scientific">Streptomyces turgidiscabies (strain Car8)</name>
    <dbReference type="NCBI Taxonomy" id="698760"/>
    <lineage>
        <taxon>Bacteria</taxon>
        <taxon>Bacillati</taxon>
        <taxon>Actinomycetota</taxon>
        <taxon>Actinomycetes</taxon>
        <taxon>Kitasatosporales</taxon>
        <taxon>Streptomycetaceae</taxon>
        <taxon>Streptomyces</taxon>
    </lineage>
</organism>
<evidence type="ECO:0000256" key="1">
    <source>
        <dbReference type="SAM" id="Phobius"/>
    </source>
</evidence>
<sequence>MVAAQDVDRERFFRQLMVYGGVVVAVVPAVVWLVLVVPDWG</sequence>
<dbReference type="STRING" id="85558.T45_00187"/>